<dbReference type="EMBL" id="RQZC01000047">
    <property type="protein sequence ID" value="RRD22073.1"/>
    <property type="molecule type" value="Genomic_DNA"/>
</dbReference>
<evidence type="ECO:0000313" key="1">
    <source>
        <dbReference type="EMBL" id="RRD22073.1"/>
    </source>
</evidence>
<comment type="caution">
    <text evidence="1">The sequence shown here is derived from an EMBL/GenBank/DDBJ whole genome shotgun (WGS) entry which is preliminary data.</text>
</comment>
<gene>
    <name evidence="1" type="ORF">EII10_12735</name>
</gene>
<dbReference type="Proteomes" id="UP000271272">
    <property type="component" value="Unassembled WGS sequence"/>
</dbReference>
<keyword evidence="2" id="KW-1185">Reference proteome</keyword>
<sequence length="72" mass="7446">MQHPLRLNAPYGAGCLLTRSTERSFSSPCLNAPYGAGCLLTTHPGAFGAQCPGLNAPYGAGCLLTPQRARLG</sequence>
<dbReference type="OrthoDB" id="3271408at2"/>
<organism evidence="1 2">
    <name type="scientific">Actinomyces bowdenii</name>
    <dbReference type="NCBI Taxonomy" id="131109"/>
    <lineage>
        <taxon>Bacteria</taxon>
        <taxon>Bacillati</taxon>
        <taxon>Actinomycetota</taxon>
        <taxon>Actinomycetes</taxon>
        <taxon>Actinomycetales</taxon>
        <taxon>Actinomycetaceae</taxon>
        <taxon>Actinomyces</taxon>
    </lineage>
</organism>
<reference evidence="1 2" key="1">
    <citation type="submission" date="2018-11" db="EMBL/GenBank/DDBJ databases">
        <title>Genomes From Bacteria Associated with the Canine Oral Cavity: a Test Case for Automated Genome-Based Taxonomic Assignment.</title>
        <authorList>
            <person name="Coil D.A."/>
            <person name="Jospin G."/>
            <person name="Darling A.E."/>
            <person name="Wallis C."/>
            <person name="Davis I.J."/>
            <person name="Harris S."/>
            <person name="Eisen J.A."/>
            <person name="Holcombe L.J."/>
            <person name="O'Flynn C."/>
        </authorList>
    </citation>
    <scope>NUCLEOTIDE SEQUENCE [LARGE SCALE GENOMIC DNA]</scope>
    <source>
        <strain evidence="1 2">OH5050</strain>
    </source>
</reference>
<name>A0A3P1UN95_9ACTO</name>
<dbReference type="AlphaFoldDB" id="A0A3P1UN95"/>
<proteinExistence type="predicted"/>
<protein>
    <submittedName>
        <fullName evidence="1">Uncharacterized protein</fullName>
    </submittedName>
</protein>
<evidence type="ECO:0000313" key="2">
    <source>
        <dbReference type="Proteomes" id="UP000271272"/>
    </source>
</evidence>
<accession>A0A3P1UN95</accession>